<evidence type="ECO:0000313" key="3">
    <source>
        <dbReference type="Proteomes" id="UP000032309"/>
    </source>
</evidence>
<proteinExistence type="predicted"/>
<gene>
    <name evidence="2" type="ORF">BROSI_A0099</name>
</gene>
<name>A0ABQ0JS87_9BACT</name>
<comment type="caution">
    <text evidence="2">The sequence shown here is derived from an EMBL/GenBank/DDBJ whole genome shotgun (WGS) entry which is preliminary data.</text>
</comment>
<evidence type="ECO:0000313" key="2">
    <source>
        <dbReference type="EMBL" id="GAN31598.1"/>
    </source>
</evidence>
<evidence type="ECO:0000256" key="1">
    <source>
        <dbReference type="SAM" id="MobiDB-lite"/>
    </source>
</evidence>
<protein>
    <submittedName>
        <fullName evidence="2">Uncharacterized protein</fullName>
    </submittedName>
</protein>
<feature type="compositionally biased region" description="Basic and acidic residues" evidence="1">
    <location>
        <begin position="32"/>
        <end position="41"/>
    </location>
</feature>
<dbReference type="Proteomes" id="UP000032309">
    <property type="component" value="Unassembled WGS sequence"/>
</dbReference>
<feature type="region of interest" description="Disordered" evidence="1">
    <location>
        <begin position="1"/>
        <end position="41"/>
    </location>
</feature>
<feature type="compositionally biased region" description="Basic and acidic residues" evidence="1">
    <location>
        <begin position="1"/>
        <end position="23"/>
    </location>
</feature>
<dbReference type="EMBL" id="BAFN01000001">
    <property type="protein sequence ID" value="GAN31598.1"/>
    <property type="molecule type" value="Genomic_DNA"/>
</dbReference>
<keyword evidence="3" id="KW-1185">Reference proteome</keyword>
<organism evidence="2 3">
    <name type="scientific">Candidatus Brocadia sinica JPN1</name>
    <dbReference type="NCBI Taxonomy" id="1197129"/>
    <lineage>
        <taxon>Bacteria</taxon>
        <taxon>Pseudomonadati</taxon>
        <taxon>Planctomycetota</taxon>
        <taxon>Candidatus Brocadiia</taxon>
        <taxon>Candidatus Brocadiales</taxon>
        <taxon>Candidatus Brocadiaceae</taxon>
        <taxon>Candidatus Brocadia</taxon>
    </lineage>
</organism>
<sequence length="41" mass="4520">MSTVSADKRNGQIDPAKGIKEFIEGSNKAYGRKGEQNDNHK</sequence>
<reference evidence="3" key="1">
    <citation type="journal article" date="2015" name="Genome Announc.">
        <title>Draft Genome Sequence of an Anaerobic Ammonium-Oxidizing Bacterium, "Candidatus Brocadia sinica".</title>
        <authorList>
            <person name="Oshiki M."/>
            <person name="Shinyako-Hata K."/>
            <person name="Satoh H."/>
            <person name="Okabe S."/>
        </authorList>
    </citation>
    <scope>NUCLEOTIDE SEQUENCE [LARGE SCALE GENOMIC DNA]</scope>
    <source>
        <strain evidence="3">JPN1</strain>
    </source>
</reference>
<accession>A0ABQ0JS87</accession>